<dbReference type="EC" id="3.1.3.1" evidence="2 11"/>
<dbReference type="PROSITE" id="PS00123">
    <property type="entry name" value="ALKALINE_PHOSPHATASE"/>
    <property type="match status" value="1"/>
</dbReference>
<comment type="catalytic activity">
    <reaction evidence="11">
        <text>a phosphate monoester + H2O = an alcohol + phosphate</text>
        <dbReference type="Rhea" id="RHEA:15017"/>
        <dbReference type="ChEBI" id="CHEBI:15377"/>
        <dbReference type="ChEBI" id="CHEBI:30879"/>
        <dbReference type="ChEBI" id="CHEBI:43474"/>
        <dbReference type="ChEBI" id="CHEBI:67140"/>
        <dbReference type="EC" id="3.1.3.1"/>
    </reaction>
</comment>
<comment type="caution">
    <text evidence="12">The sequence shown here is derived from an EMBL/GenBank/DDBJ whole genome shotgun (WGS) entry which is preliminary data.</text>
</comment>
<dbReference type="GO" id="GO:0046872">
    <property type="term" value="F:metal ion binding"/>
    <property type="evidence" value="ECO:0007669"/>
    <property type="project" value="UniProtKB-KW"/>
</dbReference>
<evidence type="ECO:0000313" key="13">
    <source>
        <dbReference type="Proteomes" id="UP000747542"/>
    </source>
</evidence>
<accession>A0A8J5KGA9</accession>
<dbReference type="Gene3D" id="3.40.720.10">
    <property type="entry name" value="Alkaline Phosphatase, subunit A"/>
    <property type="match status" value="1"/>
</dbReference>
<dbReference type="PANTHER" id="PTHR11596">
    <property type="entry name" value="ALKALINE PHOSPHATASE"/>
    <property type="match status" value="1"/>
</dbReference>
<evidence type="ECO:0000256" key="6">
    <source>
        <dbReference type="ARBA" id="ARBA00022833"/>
    </source>
</evidence>
<evidence type="ECO:0000256" key="4">
    <source>
        <dbReference type="ARBA" id="ARBA00022723"/>
    </source>
</evidence>
<keyword evidence="4 9" id="KW-0479">Metal-binding</keyword>
<sequence length="263" mass="28820">MMGQQQPQKSAALNELEAALNVRDNVNIAKNVILFLGDGMGITANTAGRIYKGQKKGMNGEEGYLTWERFPNAALLKTYNVDKQVPDSAATATAFLCGVKSNYYTLGVDSAVKYKDCNASLNTAHHLSSILQWAQEQGMDTGLVTTTRITHATPAALYAHTANRIWECDGNLKEEGAGCKDIADQLITENPGKNIKVIMGGGRRTLGAGLDPNPDNKICTRQDGRDLTQEWLKDKYHRGHTATYATTAEEMREVEKTDFFLGM</sequence>
<reference evidence="12" key="1">
    <citation type="journal article" date="2021" name="Sci. Adv.">
        <title>The American lobster genome reveals insights on longevity, neural, and immune adaptations.</title>
        <authorList>
            <person name="Polinski J.M."/>
            <person name="Zimin A.V."/>
            <person name="Clark K.F."/>
            <person name="Kohn A.B."/>
            <person name="Sadowski N."/>
            <person name="Timp W."/>
            <person name="Ptitsyn A."/>
            <person name="Khanna P."/>
            <person name="Romanova D.Y."/>
            <person name="Williams P."/>
            <person name="Greenwood S.J."/>
            <person name="Moroz L.L."/>
            <person name="Walt D.R."/>
            <person name="Bodnar A.G."/>
        </authorList>
    </citation>
    <scope>NUCLEOTIDE SEQUENCE</scope>
    <source>
        <strain evidence="12">GMGI-L3</strain>
    </source>
</reference>
<feature type="binding site" evidence="9">
    <location>
        <position position="153"/>
    </location>
    <ligand>
        <name>Mg(2+)</name>
        <dbReference type="ChEBI" id="CHEBI:18420"/>
    </ligand>
</feature>
<dbReference type="GO" id="GO:0004035">
    <property type="term" value="F:alkaline phosphatase activity"/>
    <property type="evidence" value="ECO:0007669"/>
    <property type="project" value="UniProtKB-EC"/>
</dbReference>
<evidence type="ECO:0000256" key="7">
    <source>
        <dbReference type="ARBA" id="ARBA00022842"/>
    </source>
</evidence>
<proteinExistence type="inferred from homology"/>
<dbReference type="AlphaFoldDB" id="A0A8J5KGA9"/>
<gene>
    <name evidence="12" type="primary">Alpl-L3</name>
    <name evidence="12" type="ORF">Hamer_G011515</name>
</gene>
<dbReference type="SMART" id="SM00098">
    <property type="entry name" value="alkPPc"/>
    <property type="match status" value="1"/>
</dbReference>
<feature type="binding site" evidence="9">
    <location>
        <position position="38"/>
    </location>
    <ligand>
        <name>Mg(2+)</name>
        <dbReference type="ChEBI" id="CHEBI:18420"/>
    </ligand>
</feature>
<dbReference type="InterPro" id="IPR018299">
    <property type="entry name" value="Alkaline_phosphatase_AS"/>
</dbReference>
<evidence type="ECO:0000256" key="10">
    <source>
        <dbReference type="RuleBase" id="RU003946"/>
    </source>
</evidence>
<dbReference type="InterPro" id="IPR001952">
    <property type="entry name" value="Alkaline_phosphatase"/>
</dbReference>
<feature type="binding site" evidence="9">
    <location>
        <position position="38"/>
    </location>
    <ligand>
        <name>Zn(2+)</name>
        <dbReference type="ChEBI" id="CHEBI:29105"/>
        <label>2</label>
    </ligand>
</feature>
<evidence type="ECO:0000313" key="12">
    <source>
        <dbReference type="EMBL" id="KAG7168849.1"/>
    </source>
</evidence>
<evidence type="ECO:0000256" key="8">
    <source>
        <dbReference type="PIRSR" id="PIRSR601952-1"/>
    </source>
</evidence>
<dbReference type="CDD" id="cd16012">
    <property type="entry name" value="ALP"/>
    <property type="match status" value="1"/>
</dbReference>
<dbReference type="Pfam" id="PF00245">
    <property type="entry name" value="Alk_phosphatase"/>
    <property type="match status" value="1"/>
</dbReference>
<keyword evidence="6 9" id="KW-0862">Zinc</keyword>
<dbReference type="EMBL" id="JAHLQT010018664">
    <property type="protein sequence ID" value="KAG7168849.1"/>
    <property type="molecule type" value="Genomic_DNA"/>
</dbReference>
<dbReference type="PRINTS" id="PR00113">
    <property type="entry name" value="ALKPHPHTASE"/>
</dbReference>
<keyword evidence="3" id="KW-0597">Phosphoprotein</keyword>
<comment type="cofactor">
    <cofactor evidence="9">
        <name>Zn(2+)</name>
        <dbReference type="ChEBI" id="CHEBI:29105"/>
    </cofactor>
    <text evidence="9">Binds 2 Zn(2+) ions.</text>
</comment>
<dbReference type="InterPro" id="IPR017850">
    <property type="entry name" value="Alkaline_phosphatase_core_sf"/>
</dbReference>
<name>A0A8J5KGA9_HOMAM</name>
<dbReference type="PANTHER" id="PTHR11596:SF5">
    <property type="entry name" value="ALKALINE PHOSPHATASE"/>
    <property type="match status" value="1"/>
</dbReference>
<evidence type="ECO:0000256" key="11">
    <source>
        <dbReference type="RuleBase" id="RU003947"/>
    </source>
</evidence>
<feature type="active site" description="Phosphoserine intermediate" evidence="8">
    <location>
        <position position="88"/>
    </location>
</feature>
<keyword evidence="13" id="KW-1185">Reference proteome</keyword>
<comment type="cofactor">
    <cofactor evidence="9">
        <name>Mg(2+)</name>
        <dbReference type="ChEBI" id="CHEBI:18420"/>
    </cofactor>
    <text evidence="9">Binds 1 Mg(2+) ion.</text>
</comment>
<evidence type="ECO:0000256" key="3">
    <source>
        <dbReference type="ARBA" id="ARBA00022553"/>
    </source>
</evidence>
<dbReference type="SUPFAM" id="SSF53649">
    <property type="entry name" value="Alkaline phosphatase-like"/>
    <property type="match status" value="1"/>
</dbReference>
<keyword evidence="7 9" id="KW-0460">Magnesium</keyword>
<dbReference type="Proteomes" id="UP000747542">
    <property type="component" value="Unassembled WGS sequence"/>
</dbReference>
<feature type="binding site" evidence="9">
    <location>
        <position position="151"/>
    </location>
    <ligand>
        <name>Mg(2+)</name>
        <dbReference type="ChEBI" id="CHEBI:18420"/>
    </ligand>
</feature>
<comment type="similarity">
    <text evidence="1 10">Belongs to the alkaline phosphatase family.</text>
</comment>
<evidence type="ECO:0000256" key="5">
    <source>
        <dbReference type="ARBA" id="ARBA00022801"/>
    </source>
</evidence>
<organism evidence="12 13">
    <name type="scientific">Homarus americanus</name>
    <name type="common">American lobster</name>
    <dbReference type="NCBI Taxonomy" id="6706"/>
    <lineage>
        <taxon>Eukaryota</taxon>
        <taxon>Metazoa</taxon>
        <taxon>Ecdysozoa</taxon>
        <taxon>Arthropoda</taxon>
        <taxon>Crustacea</taxon>
        <taxon>Multicrustacea</taxon>
        <taxon>Malacostraca</taxon>
        <taxon>Eumalacostraca</taxon>
        <taxon>Eucarida</taxon>
        <taxon>Decapoda</taxon>
        <taxon>Pleocyemata</taxon>
        <taxon>Astacidea</taxon>
        <taxon>Nephropoidea</taxon>
        <taxon>Nephropidae</taxon>
        <taxon>Homarus</taxon>
    </lineage>
</organism>
<evidence type="ECO:0000256" key="2">
    <source>
        <dbReference type="ARBA" id="ARBA00012647"/>
    </source>
</evidence>
<evidence type="ECO:0000256" key="1">
    <source>
        <dbReference type="ARBA" id="ARBA00005984"/>
    </source>
</evidence>
<evidence type="ECO:0000256" key="9">
    <source>
        <dbReference type="PIRSR" id="PIRSR601952-2"/>
    </source>
</evidence>
<keyword evidence="5 11" id="KW-0378">Hydrolase</keyword>
<protein>
    <recommendedName>
        <fullName evidence="2 11">Alkaline phosphatase</fullName>
        <ecNumber evidence="2 11">3.1.3.1</ecNumber>
    </recommendedName>
</protein>